<sequence>MRDISDGAEPSSQDVQIIENILIQQKLPCSVLNVLLHYVLLKTNMNLNKNYIEKIAAHWARKKVGSAKDAMLLAKQENKKYKEINEVRKVRKVRNVSESSNTNVIDMPNGKALKLINLTRHVGFHSDDETIGYLLNEAYQQL</sequence>
<dbReference type="EMBL" id="LS483476">
    <property type="protein sequence ID" value="SQI59606.1"/>
    <property type="molecule type" value="Genomic_DNA"/>
</dbReference>
<dbReference type="InterPro" id="IPR006343">
    <property type="entry name" value="DnaB/C_C"/>
</dbReference>
<dbReference type="RefSeq" id="WP_066139030.1">
    <property type="nucleotide sequence ID" value="NZ_CBCSGM010000001.1"/>
</dbReference>
<evidence type="ECO:0000259" key="2">
    <source>
        <dbReference type="Pfam" id="PF07261"/>
    </source>
</evidence>
<dbReference type="Pfam" id="PF07261">
    <property type="entry name" value="DnaB_2"/>
    <property type="match status" value="1"/>
</dbReference>
<proteinExistence type="inferred from homology"/>
<protein>
    <submittedName>
        <fullName evidence="3">Replication initiation and membrane attachment protein</fullName>
    </submittedName>
</protein>
<organism evidence="3 4">
    <name type="scientific">Lederbergia lenta</name>
    <name type="common">Bacillus lentus</name>
    <dbReference type="NCBI Taxonomy" id="1467"/>
    <lineage>
        <taxon>Bacteria</taxon>
        <taxon>Bacillati</taxon>
        <taxon>Bacillota</taxon>
        <taxon>Bacilli</taxon>
        <taxon>Bacillales</taxon>
        <taxon>Bacillaceae</taxon>
        <taxon>Lederbergia</taxon>
    </lineage>
</organism>
<evidence type="ECO:0000313" key="4">
    <source>
        <dbReference type="Proteomes" id="UP000249134"/>
    </source>
</evidence>
<keyword evidence="4" id="KW-1185">Reference proteome</keyword>
<evidence type="ECO:0000313" key="3">
    <source>
        <dbReference type="EMBL" id="SQI59606.1"/>
    </source>
</evidence>
<dbReference type="AlphaFoldDB" id="A0A2X4W5W9"/>
<comment type="similarity">
    <text evidence="1">Belongs to the DnaB/DnaD family.</text>
</comment>
<name>A0A2X4W5W9_LEDLE</name>
<dbReference type="Proteomes" id="UP000249134">
    <property type="component" value="Chromosome 1"/>
</dbReference>
<gene>
    <name evidence="3" type="primary">dnaB_2</name>
    <name evidence="3" type="ORF">NCTC4824_02423</name>
</gene>
<evidence type="ECO:0000256" key="1">
    <source>
        <dbReference type="ARBA" id="ARBA00093462"/>
    </source>
</evidence>
<accession>A0A2X4W5W9</accession>
<dbReference type="STRING" id="1348624.GCA_001591545_01473"/>
<dbReference type="KEGG" id="blen:NCTC4824_02423"/>
<feature type="domain" description="DnaB/C C-terminal" evidence="2">
    <location>
        <begin position="9"/>
        <end position="71"/>
    </location>
</feature>
<reference evidence="3 4" key="1">
    <citation type="submission" date="2018-06" db="EMBL/GenBank/DDBJ databases">
        <authorList>
            <consortium name="Pathogen Informatics"/>
            <person name="Doyle S."/>
        </authorList>
    </citation>
    <scope>NUCLEOTIDE SEQUENCE [LARGE SCALE GENOMIC DNA]</scope>
    <source>
        <strain evidence="3 4">NCTC4824</strain>
    </source>
</reference>